<reference evidence="2 3" key="1">
    <citation type="journal article" date="2024" name="J Genomics">
        <title>Draft genome sequencing and assembly of Favolaschia claudopus CIRM-BRFM 2984 isolated from oak limbs.</title>
        <authorList>
            <person name="Navarro D."/>
            <person name="Drula E."/>
            <person name="Chaduli D."/>
            <person name="Cazenave R."/>
            <person name="Ahrendt S."/>
            <person name="Wang J."/>
            <person name="Lipzen A."/>
            <person name="Daum C."/>
            <person name="Barry K."/>
            <person name="Grigoriev I.V."/>
            <person name="Favel A."/>
            <person name="Rosso M.N."/>
            <person name="Martin F."/>
        </authorList>
    </citation>
    <scope>NUCLEOTIDE SEQUENCE [LARGE SCALE GENOMIC DNA]</scope>
    <source>
        <strain evidence="2 3">CIRM-BRFM 2984</strain>
    </source>
</reference>
<accession>A0AAW0AUP7</accession>
<evidence type="ECO:0000313" key="3">
    <source>
        <dbReference type="Proteomes" id="UP001362999"/>
    </source>
</evidence>
<keyword evidence="3" id="KW-1185">Reference proteome</keyword>
<dbReference type="EMBL" id="JAWWNJ010000051">
    <property type="protein sequence ID" value="KAK7016369.1"/>
    <property type="molecule type" value="Genomic_DNA"/>
</dbReference>
<organism evidence="2 3">
    <name type="scientific">Favolaschia claudopus</name>
    <dbReference type="NCBI Taxonomy" id="2862362"/>
    <lineage>
        <taxon>Eukaryota</taxon>
        <taxon>Fungi</taxon>
        <taxon>Dikarya</taxon>
        <taxon>Basidiomycota</taxon>
        <taxon>Agaricomycotina</taxon>
        <taxon>Agaricomycetes</taxon>
        <taxon>Agaricomycetidae</taxon>
        <taxon>Agaricales</taxon>
        <taxon>Marasmiineae</taxon>
        <taxon>Mycenaceae</taxon>
        <taxon>Favolaschia</taxon>
    </lineage>
</organism>
<proteinExistence type="predicted"/>
<sequence>MADAKTMRDGGTDAAPVVNGETCGVTGVKAKGKALVRCPGLAGKKARQRRRKVKSAVRARKEYGTHETYGRKRGKAPEADAVATGLLETWTGRKCAETTVRKSNRRCEIRKDANAAETTEKEDVVCSKFLKGAKDTDGGRTVYAESIAKGYNRRRKLTKRVKTMKIADSMGAAWLKVVKLPLHFVGERRRQGTRNQRQRSGTDGALQGREASGRAKGEQGCCKITGSIGRAVMERRAVQAHSSPK</sequence>
<evidence type="ECO:0000256" key="1">
    <source>
        <dbReference type="SAM" id="MobiDB-lite"/>
    </source>
</evidence>
<gene>
    <name evidence="2" type="ORF">R3P38DRAFT_3361723</name>
</gene>
<feature type="compositionally biased region" description="Basic and acidic residues" evidence="1">
    <location>
        <begin position="59"/>
        <end position="76"/>
    </location>
</feature>
<name>A0AAW0AUP7_9AGAR</name>
<feature type="region of interest" description="Disordered" evidence="1">
    <location>
        <begin position="53"/>
        <end position="76"/>
    </location>
</feature>
<dbReference type="Proteomes" id="UP001362999">
    <property type="component" value="Unassembled WGS sequence"/>
</dbReference>
<feature type="region of interest" description="Disordered" evidence="1">
    <location>
        <begin position="188"/>
        <end position="221"/>
    </location>
</feature>
<dbReference type="AlphaFoldDB" id="A0AAW0AUP7"/>
<protein>
    <submittedName>
        <fullName evidence="2">Uncharacterized protein</fullName>
    </submittedName>
</protein>
<comment type="caution">
    <text evidence="2">The sequence shown here is derived from an EMBL/GenBank/DDBJ whole genome shotgun (WGS) entry which is preliminary data.</text>
</comment>
<evidence type="ECO:0000313" key="2">
    <source>
        <dbReference type="EMBL" id="KAK7016369.1"/>
    </source>
</evidence>